<evidence type="ECO:0000313" key="2">
    <source>
        <dbReference type="EMBL" id="KAA9349884.1"/>
    </source>
</evidence>
<dbReference type="RefSeq" id="WP_150879506.1">
    <property type="nucleotide sequence ID" value="NZ_VTWS01000005.1"/>
</dbReference>
<evidence type="ECO:0000313" key="3">
    <source>
        <dbReference type="Proteomes" id="UP000326344"/>
    </source>
</evidence>
<dbReference type="AlphaFoldDB" id="A0A5N1JDL9"/>
<dbReference type="EMBL" id="VTWS01000005">
    <property type="protein sequence ID" value="KAA9349884.1"/>
    <property type="molecule type" value="Genomic_DNA"/>
</dbReference>
<dbReference type="InterPro" id="IPR006047">
    <property type="entry name" value="GH13_cat_dom"/>
</dbReference>
<protein>
    <submittedName>
        <fullName evidence="2">Alpha-amylase</fullName>
    </submittedName>
</protein>
<dbReference type="PANTHER" id="PTHR10357">
    <property type="entry name" value="ALPHA-AMYLASE FAMILY MEMBER"/>
    <property type="match status" value="1"/>
</dbReference>
<name>A0A5N1JDL9_9BACT</name>
<dbReference type="SUPFAM" id="SSF51445">
    <property type="entry name" value="(Trans)glycosidases"/>
    <property type="match status" value="1"/>
</dbReference>
<evidence type="ECO:0000259" key="1">
    <source>
        <dbReference type="SMART" id="SM00642"/>
    </source>
</evidence>
<comment type="caution">
    <text evidence="2">The sequence shown here is derived from an EMBL/GenBank/DDBJ whole genome shotgun (WGS) entry which is preliminary data.</text>
</comment>
<keyword evidence="3" id="KW-1185">Reference proteome</keyword>
<feature type="domain" description="Glycosyl hydrolase family 13 catalytic" evidence="1">
    <location>
        <begin position="34"/>
        <end position="495"/>
    </location>
</feature>
<dbReference type="GO" id="GO:0005975">
    <property type="term" value="P:carbohydrate metabolic process"/>
    <property type="evidence" value="ECO:0007669"/>
    <property type="project" value="InterPro"/>
</dbReference>
<dbReference type="Proteomes" id="UP000326344">
    <property type="component" value="Unassembled WGS sequence"/>
</dbReference>
<dbReference type="InterPro" id="IPR017853">
    <property type="entry name" value="GH"/>
</dbReference>
<gene>
    <name evidence="2" type="ORF">F0P93_20800</name>
</gene>
<dbReference type="Pfam" id="PF00128">
    <property type="entry name" value="Alpha-amylase"/>
    <property type="match status" value="1"/>
</dbReference>
<sequence>MLQYRQINEINFEALTNRTFHPSPGAWEDQVLYFLLLDRFSDGHEQGFLSNAGEIVHSGTTPVFAPSDAENAVQTASEAETWRVAGRRFAGGTLKGLQSKMGYLKRLGVTVVRISPVLKQAHAQETYTGDGIQNFLDVEPRFGTPEAFREVVETAHTYGLYVILDIILNHVGDVFVYQSGQPNYHQGDLPHPVMGYRDQHGNPSLPFKPVDLTKRPDAWPDGAVWPADFQEPSTFSQKGAIRASATASERIEGDVASLKNIHHGHGCGANYHPAPALKALCEVYKFWMAYADLDGYRIDPAYLLDPGAIRYFTGVLKEFAAGIGKENFYLISELTGERQQVCETLEQIGLDAASGIDNLPEKFASVVKGYRNPTDYFHLFRHSEAIGKGSHTWFRNRFVTGFDDSNSMGKDKTRFCADPDASPQLLAAVGLLATTLGIPCLYYGTEQGFDGQGDEHSVREALFGGDFGAFRSRQRHFFREDHPTFQAIARILALRKQHLALRRGRQYLRPISGDGIHFGLPTLPGDPLRSVVPWSRLFNRQEIVCAINSDPDSEQTAWVTIDHELHRPGTLLTCLYSTLPAQVQSTTRVEVRNGRAILLTVPPGGFVIYA</sequence>
<reference evidence="2 3" key="1">
    <citation type="submission" date="2019-09" db="EMBL/GenBank/DDBJ databases">
        <title>Genome Sequence of Larkinella sp MA1.</title>
        <authorList>
            <person name="Srinivasan S."/>
        </authorList>
    </citation>
    <scope>NUCLEOTIDE SEQUENCE [LARGE SCALE GENOMIC DNA]</scope>
    <source>
        <strain evidence="2 3">MA1</strain>
    </source>
</reference>
<proteinExistence type="predicted"/>
<organism evidence="2 3">
    <name type="scientific">Larkinella humicola</name>
    <dbReference type="NCBI Taxonomy" id="2607654"/>
    <lineage>
        <taxon>Bacteria</taxon>
        <taxon>Pseudomonadati</taxon>
        <taxon>Bacteroidota</taxon>
        <taxon>Cytophagia</taxon>
        <taxon>Cytophagales</taxon>
        <taxon>Spirosomataceae</taxon>
        <taxon>Larkinella</taxon>
    </lineage>
</organism>
<accession>A0A5N1JDL9</accession>
<dbReference type="SMART" id="SM00642">
    <property type="entry name" value="Aamy"/>
    <property type="match status" value="1"/>
</dbReference>
<dbReference type="PANTHER" id="PTHR10357:SF209">
    <property type="entry name" value="PERIPLASMIC ALPHA-AMYLASE"/>
    <property type="match status" value="1"/>
</dbReference>
<dbReference type="Gene3D" id="3.20.20.80">
    <property type="entry name" value="Glycosidases"/>
    <property type="match status" value="2"/>
</dbReference>